<dbReference type="RefSeq" id="WP_207846146.1">
    <property type="nucleotide sequence ID" value="NZ_JAFVMH010000004.1"/>
</dbReference>
<proteinExistence type="predicted"/>
<dbReference type="AlphaFoldDB" id="A0A939HQ74"/>
<dbReference type="SUPFAM" id="SSF46785">
    <property type="entry name" value="Winged helix' DNA-binding domain"/>
    <property type="match status" value="1"/>
</dbReference>
<dbReference type="Proteomes" id="UP000664073">
    <property type="component" value="Unassembled WGS sequence"/>
</dbReference>
<keyword evidence="3" id="KW-1185">Reference proteome</keyword>
<sequence>MAETRRKTGKNHAVQLPDGADMERAFVVSSLNIAMPEKVFRDFEYALNSMTMTFQRWMRHGMIQAGHPELSALEILVLRSVNQNGPDESIASVMAHLQLSERHPLDYALKKLDRLGLITRRRQRKEVFVGLTDKGRKACRDHARLQHQCLLAAMPQDRKIANMALTELTGMIRQLAAIYDHAIAVSDAT</sequence>
<feature type="domain" description="HTH marR-type" evidence="1">
    <location>
        <begin position="70"/>
        <end position="135"/>
    </location>
</feature>
<protein>
    <submittedName>
        <fullName evidence="2">Winged helix DNA-binding protein</fullName>
    </submittedName>
</protein>
<evidence type="ECO:0000313" key="3">
    <source>
        <dbReference type="Proteomes" id="UP000664073"/>
    </source>
</evidence>
<dbReference type="GO" id="GO:0003700">
    <property type="term" value="F:DNA-binding transcription factor activity"/>
    <property type="evidence" value="ECO:0007669"/>
    <property type="project" value="InterPro"/>
</dbReference>
<dbReference type="InterPro" id="IPR036388">
    <property type="entry name" value="WH-like_DNA-bd_sf"/>
</dbReference>
<comment type="caution">
    <text evidence="2">The sequence shown here is derived from an EMBL/GenBank/DDBJ whole genome shotgun (WGS) entry which is preliminary data.</text>
</comment>
<dbReference type="Pfam" id="PF13463">
    <property type="entry name" value="HTH_27"/>
    <property type="match status" value="1"/>
</dbReference>
<organism evidence="2 3">
    <name type="scientific">Acetobacter garciniae</name>
    <dbReference type="NCBI Taxonomy" id="2817435"/>
    <lineage>
        <taxon>Bacteria</taxon>
        <taxon>Pseudomonadati</taxon>
        <taxon>Pseudomonadota</taxon>
        <taxon>Alphaproteobacteria</taxon>
        <taxon>Acetobacterales</taxon>
        <taxon>Acetobacteraceae</taxon>
        <taxon>Acetobacter</taxon>
    </lineage>
</organism>
<gene>
    <name evidence="2" type="ORF">J2D77_10040</name>
</gene>
<dbReference type="EMBL" id="JAFVMH010000004">
    <property type="protein sequence ID" value="MBO1325489.1"/>
    <property type="molecule type" value="Genomic_DNA"/>
</dbReference>
<evidence type="ECO:0000259" key="1">
    <source>
        <dbReference type="Pfam" id="PF13463"/>
    </source>
</evidence>
<evidence type="ECO:0000313" key="2">
    <source>
        <dbReference type="EMBL" id="MBO1325489.1"/>
    </source>
</evidence>
<dbReference type="InterPro" id="IPR000835">
    <property type="entry name" value="HTH_MarR-typ"/>
</dbReference>
<dbReference type="GO" id="GO:0003677">
    <property type="term" value="F:DNA binding"/>
    <property type="evidence" value="ECO:0007669"/>
    <property type="project" value="UniProtKB-KW"/>
</dbReference>
<accession>A0A939HQ74</accession>
<reference evidence="2" key="1">
    <citation type="submission" date="2021-03" db="EMBL/GenBank/DDBJ databases">
        <title>The complete genome sequence of Acetobacter sp. TBRC 12339.</title>
        <authorList>
            <person name="Charoenyingcharoen P."/>
            <person name="Yukphan P."/>
        </authorList>
    </citation>
    <scope>NUCLEOTIDE SEQUENCE</scope>
    <source>
        <strain evidence="2">TBRC 12339</strain>
    </source>
</reference>
<dbReference type="InterPro" id="IPR036390">
    <property type="entry name" value="WH_DNA-bd_sf"/>
</dbReference>
<dbReference type="Gene3D" id="1.10.10.10">
    <property type="entry name" value="Winged helix-like DNA-binding domain superfamily/Winged helix DNA-binding domain"/>
    <property type="match status" value="1"/>
</dbReference>
<name>A0A939HQ74_9PROT</name>
<keyword evidence="2" id="KW-0238">DNA-binding</keyword>